<accession>A0A932ZTG0</accession>
<dbReference type="Pfam" id="PF12706">
    <property type="entry name" value="Lactamase_B_2"/>
    <property type="match status" value="1"/>
</dbReference>
<proteinExistence type="predicted"/>
<protein>
    <submittedName>
        <fullName evidence="3">MBL fold metallo-hydrolase</fullName>
    </submittedName>
</protein>
<dbReference type="PANTHER" id="PTHR15032:SF4">
    <property type="entry name" value="N-ACYL-PHOSPHATIDYLETHANOLAMINE-HYDROLYZING PHOSPHOLIPASE D"/>
    <property type="match status" value="1"/>
</dbReference>
<dbReference type="Gene3D" id="3.60.15.10">
    <property type="entry name" value="Ribonuclease Z/Hydroxyacylglutathione hydrolase-like"/>
    <property type="match status" value="1"/>
</dbReference>
<dbReference type="PROSITE" id="PS51257">
    <property type="entry name" value="PROKAR_LIPOPROTEIN"/>
    <property type="match status" value="1"/>
</dbReference>
<evidence type="ECO:0000313" key="4">
    <source>
        <dbReference type="Proteomes" id="UP000752292"/>
    </source>
</evidence>
<dbReference type="EMBL" id="JACQRX010000214">
    <property type="protein sequence ID" value="MBI4251787.1"/>
    <property type="molecule type" value="Genomic_DNA"/>
</dbReference>
<evidence type="ECO:0000256" key="1">
    <source>
        <dbReference type="SAM" id="SignalP"/>
    </source>
</evidence>
<dbReference type="Proteomes" id="UP000752292">
    <property type="component" value="Unassembled WGS sequence"/>
</dbReference>
<keyword evidence="1" id="KW-0732">Signal</keyword>
<sequence length="364" mass="40634">MGRRKFLGKAGLWTLGAAALAGGCARVSLGLKAPDPPAPEAQGLLSREAESLYWPHRGPGGWFNPWWPSPLSRTNLLKWKFLYRNEFAETRRQAPRVPVAANAGDYLARPENSASITSVGHCSYVIKDGPDTLLTDPHFGPRAFLYGRHNGPGVPIGKVPGDAAAVISHNHYDHLDAWTVERLPASVAWYVPQGLGGYIRSLGPRKVVELDWWQTARHGRWTLTCLPVQHWSNRIGMARDATLWCAWMAESGARRYFFGGDGGYFHGFAEFAREFGPIDVAMLSIGAYEPRWMMRYAHMNPAEGHRAFLDLGARWMLPMHWGVFDLTDEPIDEPPRALERAVREKGGDMGRVKVLAVGERWELG</sequence>
<comment type="caution">
    <text evidence="3">The sequence shown here is derived from an EMBL/GenBank/DDBJ whole genome shotgun (WGS) entry which is preliminary data.</text>
</comment>
<dbReference type="InterPro" id="IPR036866">
    <property type="entry name" value="RibonucZ/Hydroxyglut_hydro"/>
</dbReference>
<dbReference type="GO" id="GO:0005737">
    <property type="term" value="C:cytoplasm"/>
    <property type="evidence" value="ECO:0007669"/>
    <property type="project" value="TreeGrafter"/>
</dbReference>
<dbReference type="PANTHER" id="PTHR15032">
    <property type="entry name" value="N-ACYL-PHOSPHATIDYLETHANOLAMINE-HYDROLYZING PHOSPHOLIPASE D"/>
    <property type="match status" value="1"/>
</dbReference>
<dbReference type="AlphaFoldDB" id="A0A932ZTG0"/>
<organism evidence="3 4">
    <name type="scientific">Tectimicrobiota bacterium</name>
    <dbReference type="NCBI Taxonomy" id="2528274"/>
    <lineage>
        <taxon>Bacteria</taxon>
        <taxon>Pseudomonadati</taxon>
        <taxon>Nitrospinota/Tectimicrobiota group</taxon>
        <taxon>Candidatus Tectimicrobiota</taxon>
    </lineage>
</organism>
<feature type="chain" id="PRO_5036770207" evidence="1">
    <location>
        <begin position="22"/>
        <end position="364"/>
    </location>
</feature>
<reference evidence="3" key="1">
    <citation type="submission" date="2020-07" db="EMBL/GenBank/DDBJ databases">
        <title>Huge and variable diversity of episymbiotic CPR bacteria and DPANN archaea in groundwater ecosystems.</title>
        <authorList>
            <person name="He C.Y."/>
            <person name="Keren R."/>
            <person name="Whittaker M."/>
            <person name="Farag I.F."/>
            <person name="Doudna J."/>
            <person name="Cate J.H.D."/>
            <person name="Banfield J.F."/>
        </authorList>
    </citation>
    <scope>NUCLEOTIDE SEQUENCE</scope>
    <source>
        <strain evidence="3">NC_groundwater_1370_Ag_S-0.2um_69_93</strain>
    </source>
</reference>
<name>A0A932ZTG0_UNCTE</name>
<gene>
    <name evidence="3" type="ORF">HY618_04945</name>
</gene>
<dbReference type="InterPro" id="IPR001279">
    <property type="entry name" value="Metallo-B-lactamas"/>
</dbReference>
<evidence type="ECO:0000259" key="2">
    <source>
        <dbReference type="Pfam" id="PF12706"/>
    </source>
</evidence>
<feature type="signal peptide" evidence="1">
    <location>
        <begin position="1"/>
        <end position="21"/>
    </location>
</feature>
<evidence type="ECO:0000313" key="3">
    <source>
        <dbReference type="EMBL" id="MBI4251787.1"/>
    </source>
</evidence>
<dbReference type="SUPFAM" id="SSF56281">
    <property type="entry name" value="Metallo-hydrolase/oxidoreductase"/>
    <property type="match status" value="1"/>
</dbReference>
<feature type="domain" description="Metallo-beta-lactamase" evidence="2">
    <location>
        <begin position="133"/>
        <end position="321"/>
    </location>
</feature>